<evidence type="ECO:0000313" key="1">
    <source>
        <dbReference type="EMBL" id="JAA81674.1"/>
    </source>
</evidence>
<accession>S4NX63</accession>
<organism evidence="1">
    <name type="scientific">Pararge aegeria</name>
    <name type="common">speckled wood butterfly</name>
    <dbReference type="NCBI Taxonomy" id="116150"/>
    <lineage>
        <taxon>Eukaryota</taxon>
        <taxon>Metazoa</taxon>
        <taxon>Ecdysozoa</taxon>
        <taxon>Arthropoda</taxon>
        <taxon>Hexapoda</taxon>
        <taxon>Insecta</taxon>
        <taxon>Pterygota</taxon>
        <taxon>Neoptera</taxon>
        <taxon>Endopterygota</taxon>
        <taxon>Lepidoptera</taxon>
        <taxon>Glossata</taxon>
        <taxon>Ditrysia</taxon>
        <taxon>Papilionoidea</taxon>
        <taxon>Nymphalidae</taxon>
        <taxon>Satyrinae</taxon>
        <taxon>Satyrini</taxon>
        <taxon>Parargina</taxon>
        <taxon>Pararge</taxon>
    </lineage>
</organism>
<proteinExistence type="predicted"/>
<dbReference type="AlphaFoldDB" id="S4NX63"/>
<reference evidence="1" key="2">
    <citation type="submission" date="2013-05" db="EMBL/GenBank/DDBJ databases">
        <authorList>
            <person name="Carter J.-M."/>
            <person name="Baker S.C."/>
            <person name="Pink R."/>
            <person name="Carter D.R.F."/>
            <person name="Collins A."/>
            <person name="Tomlin J."/>
            <person name="Gibbs M."/>
            <person name="Breuker C.J."/>
        </authorList>
    </citation>
    <scope>NUCLEOTIDE SEQUENCE</scope>
    <source>
        <tissue evidence="1">Ovary</tissue>
    </source>
</reference>
<feature type="non-terminal residue" evidence="1">
    <location>
        <position position="1"/>
    </location>
</feature>
<feature type="non-terminal residue" evidence="1">
    <location>
        <position position="73"/>
    </location>
</feature>
<dbReference type="EMBL" id="GAIX01010886">
    <property type="protein sequence ID" value="JAA81674.1"/>
    <property type="molecule type" value="Transcribed_RNA"/>
</dbReference>
<protein>
    <submittedName>
        <fullName evidence="1">Uncharacterized protein</fullName>
    </submittedName>
</protein>
<reference evidence="1" key="1">
    <citation type="journal article" date="2013" name="BMC Genomics">
        <title>Unscrambling butterfly oogenesis.</title>
        <authorList>
            <person name="Carter J.M."/>
            <person name="Baker S.C."/>
            <person name="Pink R."/>
            <person name="Carter D.R."/>
            <person name="Collins A."/>
            <person name="Tomlin J."/>
            <person name="Gibbs M."/>
            <person name="Breuker C.J."/>
        </authorList>
    </citation>
    <scope>NUCLEOTIDE SEQUENCE</scope>
    <source>
        <tissue evidence="1">Ovary</tissue>
    </source>
</reference>
<sequence>NSNNPPKLVKTKQVAVENEKVAISAVSTKSEITTLLMNSSNELTKVTTPNILSKSSKLRGAKPMLVIDKVTGK</sequence>
<name>S4NX63_9NEOP</name>